<evidence type="ECO:0000313" key="5">
    <source>
        <dbReference type="EMBL" id="HHS49473.1"/>
    </source>
</evidence>
<comment type="caution">
    <text evidence="5">The sequence shown here is derived from an EMBL/GenBank/DDBJ whole genome shotgun (WGS) entry which is preliminary data.</text>
</comment>
<dbReference type="EMBL" id="DRZX01000309">
    <property type="protein sequence ID" value="HHS49473.1"/>
    <property type="molecule type" value="Genomic_DNA"/>
</dbReference>
<evidence type="ECO:0000256" key="2">
    <source>
        <dbReference type="PIRSR" id="PIRSR601310-3"/>
    </source>
</evidence>
<reference evidence="5" key="1">
    <citation type="journal article" date="2020" name="mSystems">
        <title>Genome- and Community-Level Interaction Insights into Carbon Utilization and Element Cycling Functions of Hydrothermarchaeota in Hydrothermal Sediment.</title>
        <authorList>
            <person name="Zhou Z."/>
            <person name="Liu Y."/>
            <person name="Xu W."/>
            <person name="Pan J."/>
            <person name="Luo Z.H."/>
            <person name="Li M."/>
        </authorList>
    </citation>
    <scope>NUCLEOTIDE SEQUENCE [LARGE SCALE GENOMIC DNA]</scope>
    <source>
        <strain evidence="5">SpSt-1135</strain>
    </source>
</reference>
<dbReference type="GO" id="GO:0003824">
    <property type="term" value="F:catalytic activity"/>
    <property type="evidence" value="ECO:0007669"/>
    <property type="project" value="InterPro"/>
</dbReference>
<dbReference type="InterPro" id="IPR019808">
    <property type="entry name" value="Histidine_triad_CS"/>
</dbReference>
<dbReference type="InterPro" id="IPR036265">
    <property type="entry name" value="HIT-like_sf"/>
</dbReference>
<accession>A0A7C6EBM7</accession>
<dbReference type="Proteomes" id="UP000886400">
    <property type="component" value="Unassembled WGS sequence"/>
</dbReference>
<gene>
    <name evidence="5" type="ORF">ENM99_06555</name>
</gene>
<dbReference type="InterPro" id="IPR001310">
    <property type="entry name" value="Histidine_triad_HIT"/>
</dbReference>
<feature type="active site" description="Tele-AMP-histidine intermediate" evidence="1">
    <location>
        <position position="98"/>
    </location>
</feature>
<dbReference type="SUPFAM" id="SSF54197">
    <property type="entry name" value="HIT-like"/>
    <property type="match status" value="1"/>
</dbReference>
<feature type="domain" description="HIT" evidence="4">
    <location>
        <begin position="3"/>
        <end position="112"/>
    </location>
</feature>
<evidence type="ECO:0000259" key="4">
    <source>
        <dbReference type="PROSITE" id="PS51084"/>
    </source>
</evidence>
<dbReference type="AlphaFoldDB" id="A0A7C6EBM7"/>
<evidence type="ECO:0000256" key="1">
    <source>
        <dbReference type="PIRSR" id="PIRSR601310-1"/>
    </source>
</evidence>
<dbReference type="Pfam" id="PF01230">
    <property type="entry name" value="HIT"/>
    <property type="match status" value="1"/>
</dbReference>
<dbReference type="Gene3D" id="3.30.428.10">
    <property type="entry name" value="HIT-like"/>
    <property type="match status" value="1"/>
</dbReference>
<dbReference type="PRINTS" id="PR00332">
    <property type="entry name" value="HISTRIAD"/>
</dbReference>
<sequence>MCIFCKIANKELPSKIEYEDEKCMAFYDINPKAPVHLLIIPKKHIENLNDMDESEIGIVADMALIAKKLAKKLGIDKSGYRVVINNGPDSGQEVYHIHMHLLGGIFLGSKLFAKI</sequence>
<proteinExistence type="predicted"/>
<dbReference type="CDD" id="cd01276">
    <property type="entry name" value="PKCI_related"/>
    <property type="match status" value="1"/>
</dbReference>
<organism evidence="5">
    <name type="scientific">Desulfurella acetivorans</name>
    <dbReference type="NCBI Taxonomy" id="33002"/>
    <lineage>
        <taxon>Bacteria</taxon>
        <taxon>Pseudomonadati</taxon>
        <taxon>Campylobacterota</taxon>
        <taxon>Desulfurellia</taxon>
        <taxon>Desulfurellales</taxon>
        <taxon>Desulfurellaceae</taxon>
        <taxon>Desulfurella</taxon>
    </lineage>
</organism>
<evidence type="ECO:0000256" key="3">
    <source>
        <dbReference type="PROSITE-ProRule" id="PRU00464"/>
    </source>
</evidence>
<protein>
    <submittedName>
        <fullName evidence="5">Histidine triad nucleotide-binding protein</fullName>
    </submittedName>
</protein>
<name>A0A7C6EBM7_DESAE</name>
<dbReference type="PROSITE" id="PS00892">
    <property type="entry name" value="HIT_1"/>
    <property type="match status" value="1"/>
</dbReference>
<dbReference type="PROSITE" id="PS51084">
    <property type="entry name" value="HIT_2"/>
    <property type="match status" value="1"/>
</dbReference>
<dbReference type="InterPro" id="IPR011146">
    <property type="entry name" value="HIT-like"/>
</dbReference>
<dbReference type="PANTHER" id="PTHR23089">
    <property type="entry name" value="HISTIDINE TRIAD HIT PROTEIN"/>
    <property type="match status" value="1"/>
</dbReference>
<feature type="short sequence motif" description="Histidine triad motif" evidence="2 3">
    <location>
        <begin position="96"/>
        <end position="100"/>
    </location>
</feature>